<keyword evidence="2" id="KW-0472">Membrane</keyword>
<feature type="transmembrane region" description="Helical" evidence="2">
    <location>
        <begin position="438"/>
        <end position="460"/>
    </location>
</feature>
<protein>
    <recommendedName>
        <fullName evidence="5">Sanpodo</fullName>
    </recommendedName>
</protein>
<dbReference type="EMBL" id="LR824032">
    <property type="protein sequence ID" value="CAH0599841.1"/>
    <property type="molecule type" value="Genomic_DNA"/>
</dbReference>
<keyword evidence="2" id="KW-0812">Transmembrane</keyword>
<feature type="region of interest" description="Disordered" evidence="1">
    <location>
        <begin position="249"/>
        <end position="315"/>
    </location>
</feature>
<keyword evidence="2" id="KW-1133">Transmembrane helix</keyword>
<reference evidence="3" key="1">
    <citation type="submission" date="2021-12" db="EMBL/GenBank/DDBJ databases">
        <authorList>
            <person name="King R."/>
        </authorList>
    </citation>
    <scope>NUCLEOTIDE SEQUENCE</scope>
</reference>
<keyword evidence="4" id="KW-1185">Reference proteome</keyword>
<feature type="compositionally biased region" description="Basic and acidic residues" evidence="1">
    <location>
        <begin position="269"/>
        <end position="278"/>
    </location>
</feature>
<proteinExistence type="predicted"/>
<dbReference type="Proteomes" id="UP001154114">
    <property type="component" value="Chromosome 29"/>
</dbReference>
<feature type="compositionally biased region" description="Polar residues" evidence="1">
    <location>
        <begin position="255"/>
        <end position="268"/>
    </location>
</feature>
<organism evidence="3 4">
    <name type="scientific">Chrysodeixis includens</name>
    <name type="common">Soybean looper</name>
    <name type="synonym">Pseudoplusia includens</name>
    <dbReference type="NCBI Taxonomy" id="689277"/>
    <lineage>
        <taxon>Eukaryota</taxon>
        <taxon>Metazoa</taxon>
        <taxon>Ecdysozoa</taxon>
        <taxon>Arthropoda</taxon>
        <taxon>Hexapoda</taxon>
        <taxon>Insecta</taxon>
        <taxon>Pterygota</taxon>
        <taxon>Neoptera</taxon>
        <taxon>Endopterygota</taxon>
        <taxon>Lepidoptera</taxon>
        <taxon>Glossata</taxon>
        <taxon>Ditrysia</taxon>
        <taxon>Noctuoidea</taxon>
        <taxon>Noctuidae</taxon>
        <taxon>Plusiinae</taxon>
        <taxon>Chrysodeixis</taxon>
    </lineage>
</organism>
<evidence type="ECO:0000256" key="2">
    <source>
        <dbReference type="SAM" id="Phobius"/>
    </source>
</evidence>
<feature type="transmembrane region" description="Helical" evidence="2">
    <location>
        <begin position="472"/>
        <end position="494"/>
    </location>
</feature>
<feature type="region of interest" description="Disordered" evidence="1">
    <location>
        <begin position="63"/>
        <end position="99"/>
    </location>
</feature>
<dbReference type="AlphaFoldDB" id="A0A9P0FU80"/>
<evidence type="ECO:0008006" key="5">
    <source>
        <dbReference type="Google" id="ProtNLM"/>
    </source>
</evidence>
<sequence length="547" mass="61939">MDSPKIVYKYYSNPAFCSQSEVIFAQKGCMTKIISPDRRMPPLGAISPRKVEISNRIMRTDISDNPLRMSPAGAPRFRDEPPELPPKPPKFQNRSFQRQSSLVYKPTRSVRCRTRSEDLEMAQLKQQKQSRYDRHAESDDGLEDSRLKHRYEVIQDYDDIVDYSPTKKRIVQAKEEEIDEYNVDGPDEHELKEIPTEIVKTVNGKTHRYAIVPCEDDEPRKCNVTFTSPMMSKKHLIATQKLHELLSTPRKLKSYASQPSVRMTPNKSIENKYSETPRKFVSSTPTKGVTPSKSCANLTSRTSAQTSPISPKAQQKLTYGVPEIDLPGFDRHDVFVTSFRDKARERSFELEREMNRERRDYDRRRESQRKDKNTAVIIPRVAAPPSVYSEDTYKSFSSLKTISGAAASLTIAAVMLTMCGGLTAGLSFYMMYAIGRRYYLDFGVLSGFTCFLLGLLGFRLRRQQLLPNRNYISGYIVLSSFSLLSAFGLLILLTLEPLPGTPLSDITSGAICGVSILSLCLASVGVLASYCCVRDPPDNRVGTTRWY</sequence>
<evidence type="ECO:0000313" key="3">
    <source>
        <dbReference type="EMBL" id="CAH0599841.1"/>
    </source>
</evidence>
<evidence type="ECO:0000256" key="1">
    <source>
        <dbReference type="SAM" id="MobiDB-lite"/>
    </source>
</evidence>
<feature type="compositionally biased region" description="Basic and acidic residues" evidence="1">
    <location>
        <begin position="130"/>
        <end position="143"/>
    </location>
</feature>
<feature type="transmembrane region" description="Helical" evidence="2">
    <location>
        <begin position="404"/>
        <end position="432"/>
    </location>
</feature>
<feature type="region of interest" description="Disordered" evidence="1">
    <location>
        <begin position="115"/>
        <end position="143"/>
    </location>
</feature>
<accession>A0A9P0FU80</accession>
<dbReference type="OrthoDB" id="8186197at2759"/>
<name>A0A9P0FU80_CHRIL</name>
<evidence type="ECO:0000313" key="4">
    <source>
        <dbReference type="Proteomes" id="UP001154114"/>
    </source>
</evidence>
<gene>
    <name evidence="3" type="ORF">CINC_LOCUS8955</name>
</gene>
<feature type="transmembrane region" description="Helical" evidence="2">
    <location>
        <begin position="506"/>
        <end position="530"/>
    </location>
</feature>
<feature type="compositionally biased region" description="Polar residues" evidence="1">
    <location>
        <begin position="281"/>
        <end position="315"/>
    </location>
</feature>